<dbReference type="RefSeq" id="WP_189002397.1">
    <property type="nucleotide sequence ID" value="NZ_BMOD01000005.1"/>
</dbReference>
<protein>
    <submittedName>
        <fullName evidence="1">Uncharacterized protein</fullName>
    </submittedName>
</protein>
<proteinExistence type="predicted"/>
<dbReference type="Proteomes" id="UP000632222">
    <property type="component" value="Unassembled WGS sequence"/>
</dbReference>
<evidence type="ECO:0000313" key="1">
    <source>
        <dbReference type="EMBL" id="GGJ32582.1"/>
    </source>
</evidence>
<keyword evidence="2" id="KW-1185">Reference proteome</keyword>
<sequence length="72" mass="8110">MIQLVYVLEILKPSGPIRAHFTQAPRAAMRAASRYHLSGEWQGRPDDGNVVSELWSEGQLLARVVKETVEYS</sequence>
<evidence type="ECO:0000313" key="2">
    <source>
        <dbReference type="Proteomes" id="UP000632222"/>
    </source>
</evidence>
<accession>A0ABQ2CYC7</accession>
<dbReference type="EMBL" id="BMOD01000005">
    <property type="protein sequence ID" value="GGJ32582.1"/>
    <property type="molecule type" value="Genomic_DNA"/>
</dbReference>
<organism evidence="1 2">
    <name type="scientific">Deinococcus roseus</name>
    <dbReference type="NCBI Taxonomy" id="392414"/>
    <lineage>
        <taxon>Bacteria</taxon>
        <taxon>Thermotogati</taxon>
        <taxon>Deinococcota</taxon>
        <taxon>Deinococci</taxon>
        <taxon>Deinococcales</taxon>
        <taxon>Deinococcaceae</taxon>
        <taxon>Deinococcus</taxon>
    </lineage>
</organism>
<gene>
    <name evidence="1" type="ORF">GCM10008938_18480</name>
</gene>
<reference evidence="2" key="1">
    <citation type="journal article" date="2019" name="Int. J. Syst. Evol. Microbiol.">
        <title>The Global Catalogue of Microorganisms (GCM) 10K type strain sequencing project: providing services to taxonomists for standard genome sequencing and annotation.</title>
        <authorList>
            <consortium name="The Broad Institute Genomics Platform"/>
            <consortium name="The Broad Institute Genome Sequencing Center for Infectious Disease"/>
            <person name="Wu L."/>
            <person name="Ma J."/>
        </authorList>
    </citation>
    <scope>NUCLEOTIDE SEQUENCE [LARGE SCALE GENOMIC DNA]</scope>
    <source>
        <strain evidence="2">JCM 14370</strain>
    </source>
</reference>
<comment type="caution">
    <text evidence="1">The sequence shown here is derived from an EMBL/GenBank/DDBJ whole genome shotgun (WGS) entry which is preliminary data.</text>
</comment>
<name>A0ABQ2CYC7_9DEIO</name>